<dbReference type="EMBL" id="JAGKSB010000011">
    <property type="protein sequence ID" value="MBP3943865.1"/>
    <property type="molecule type" value="Genomic_DNA"/>
</dbReference>
<organism evidence="1 2">
    <name type="scientific">Rhinopithecimicrobium faecis</name>
    <dbReference type="NCBI Taxonomy" id="2820698"/>
    <lineage>
        <taxon>Bacteria</taxon>
        <taxon>Pseudomonadati</taxon>
        <taxon>Bacteroidota</taxon>
        <taxon>Sphingobacteriia</taxon>
        <taxon>Sphingobacteriales</taxon>
        <taxon>Sphingobacteriaceae</taxon>
        <taxon>Rhinopithecimicrobium</taxon>
    </lineage>
</organism>
<reference evidence="1" key="1">
    <citation type="submission" date="2021-03" db="EMBL/GenBank/DDBJ databases">
        <authorList>
            <person name="Lu T."/>
            <person name="Wang Q."/>
            <person name="Han X."/>
        </authorList>
    </citation>
    <scope>NUCLEOTIDE SEQUENCE</scope>
    <source>
        <strain evidence="1">WQ 2009</strain>
    </source>
</reference>
<accession>A0A8T4HC85</accession>
<proteinExistence type="predicted"/>
<dbReference type="Proteomes" id="UP000679691">
    <property type="component" value="Unassembled WGS sequence"/>
</dbReference>
<gene>
    <name evidence="1" type="ORF">J5U18_09850</name>
</gene>
<comment type="caution">
    <text evidence="1">The sequence shown here is derived from an EMBL/GenBank/DDBJ whole genome shotgun (WGS) entry which is preliminary data.</text>
</comment>
<dbReference type="AlphaFoldDB" id="A0A8T4HC85"/>
<protein>
    <submittedName>
        <fullName evidence="1">Uncharacterized protein</fullName>
    </submittedName>
</protein>
<name>A0A8T4HC85_9SPHI</name>
<evidence type="ECO:0000313" key="2">
    <source>
        <dbReference type="Proteomes" id="UP000679691"/>
    </source>
</evidence>
<keyword evidence="2" id="KW-1185">Reference proteome</keyword>
<sequence>MKNNIIIIISILFSVFSGHGQTYVQGNGVLPFRSIANTSVLTDNNRLKINDAFQKYNEYGVNVSNKTNASQLVGEYYFKDNLLIQFISVDRDKNIQDEESLEERIDSYREMYTENIYENEAYFVGEILIKNNFKGIVYYDKRGKYINFSIRDNTGKYNVIGNVIFKPNNLNNARVFFDNFINSVTFK</sequence>
<evidence type="ECO:0000313" key="1">
    <source>
        <dbReference type="EMBL" id="MBP3943865.1"/>
    </source>
</evidence>
<dbReference type="RefSeq" id="WP_353547365.1">
    <property type="nucleotide sequence ID" value="NZ_JAGKSB010000011.1"/>
</dbReference>